<dbReference type="SUPFAM" id="SSF47384">
    <property type="entry name" value="Homodimeric domain of signal transducing histidine kinase"/>
    <property type="match status" value="1"/>
</dbReference>
<dbReference type="Pfam" id="PF02518">
    <property type="entry name" value="HATPase_c"/>
    <property type="match status" value="1"/>
</dbReference>
<organism evidence="12 13">
    <name type="scientific">Metarhizobium album</name>
    <dbReference type="NCBI Taxonomy" id="2182425"/>
    <lineage>
        <taxon>Bacteria</taxon>
        <taxon>Pseudomonadati</taxon>
        <taxon>Pseudomonadota</taxon>
        <taxon>Alphaproteobacteria</taxon>
        <taxon>Hyphomicrobiales</taxon>
        <taxon>Rhizobiaceae</taxon>
        <taxon>Metarhizobium</taxon>
    </lineage>
</organism>
<dbReference type="SMART" id="SM00091">
    <property type="entry name" value="PAS"/>
    <property type="match status" value="4"/>
</dbReference>
<dbReference type="PANTHER" id="PTHR43304">
    <property type="entry name" value="PHYTOCHROME-LIKE PROTEIN CPH1"/>
    <property type="match status" value="1"/>
</dbReference>
<dbReference type="SMART" id="SM00448">
    <property type="entry name" value="REC"/>
    <property type="match status" value="2"/>
</dbReference>
<keyword evidence="4" id="KW-0808">Transferase</keyword>
<protein>
    <recommendedName>
        <fullName evidence="2">histidine kinase</fullName>
        <ecNumber evidence="2">2.7.13.3</ecNumber>
    </recommendedName>
</protein>
<feature type="domain" description="PAC" evidence="11">
    <location>
        <begin position="246"/>
        <end position="298"/>
    </location>
</feature>
<evidence type="ECO:0000259" key="10">
    <source>
        <dbReference type="PROSITE" id="PS50112"/>
    </source>
</evidence>
<reference evidence="12 13" key="1">
    <citation type="submission" date="2018-05" db="EMBL/GenBank/DDBJ databases">
        <title>The draft genome of strain NS-104.</title>
        <authorList>
            <person name="Hang P."/>
            <person name="Jiang J."/>
        </authorList>
    </citation>
    <scope>NUCLEOTIDE SEQUENCE [LARGE SCALE GENOMIC DNA]</scope>
    <source>
        <strain evidence="12 13">NS-104</strain>
    </source>
</reference>
<dbReference type="Gene3D" id="1.10.287.130">
    <property type="match status" value="1"/>
</dbReference>
<dbReference type="PROSITE" id="PS50109">
    <property type="entry name" value="HIS_KIN"/>
    <property type="match status" value="1"/>
</dbReference>
<dbReference type="GO" id="GO:0000155">
    <property type="term" value="F:phosphorelay sensor kinase activity"/>
    <property type="evidence" value="ECO:0007669"/>
    <property type="project" value="InterPro"/>
</dbReference>
<feature type="domain" description="Response regulatory" evidence="9">
    <location>
        <begin position="1099"/>
        <end position="1210"/>
    </location>
</feature>
<dbReference type="AlphaFoldDB" id="A0A2U2DI06"/>
<dbReference type="CDD" id="cd00130">
    <property type="entry name" value="PAS"/>
    <property type="match status" value="3"/>
</dbReference>
<dbReference type="InterPro" id="IPR003594">
    <property type="entry name" value="HATPase_dom"/>
</dbReference>
<accession>A0A2U2DI06</accession>
<dbReference type="Proteomes" id="UP000245252">
    <property type="component" value="Unassembled WGS sequence"/>
</dbReference>
<dbReference type="NCBIfam" id="TIGR00229">
    <property type="entry name" value="sensory_box"/>
    <property type="match status" value="3"/>
</dbReference>
<dbReference type="SMART" id="SM00387">
    <property type="entry name" value="HATPase_c"/>
    <property type="match status" value="1"/>
</dbReference>
<dbReference type="EMBL" id="QFBC01000019">
    <property type="protein sequence ID" value="PWE52940.1"/>
    <property type="molecule type" value="Genomic_DNA"/>
</dbReference>
<evidence type="ECO:0000256" key="4">
    <source>
        <dbReference type="ARBA" id="ARBA00022679"/>
    </source>
</evidence>
<evidence type="ECO:0000259" key="9">
    <source>
        <dbReference type="PROSITE" id="PS50110"/>
    </source>
</evidence>
<dbReference type="PROSITE" id="PS50113">
    <property type="entry name" value="PAC"/>
    <property type="match status" value="3"/>
</dbReference>
<dbReference type="PROSITE" id="PS50112">
    <property type="entry name" value="PAS"/>
    <property type="match status" value="3"/>
</dbReference>
<keyword evidence="3 6" id="KW-0597">Phosphoprotein</keyword>
<dbReference type="SMART" id="SM00086">
    <property type="entry name" value="PAC"/>
    <property type="match status" value="4"/>
</dbReference>
<dbReference type="InterPro" id="IPR004358">
    <property type="entry name" value="Sig_transdc_His_kin-like_C"/>
</dbReference>
<dbReference type="InterPro" id="IPR001789">
    <property type="entry name" value="Sig_transdc_resp-reg_receiver"/>
</dbReference>
<dbReference type="Pfam" id="PF08447">
    <property type="entry name" value="PAS_3"/>
    <property type="match status" value="4"/>
</dbReference>
<dbReference type="PRINTS" id="PR00344">
    <property type="entry name" value="BCTRLSENSOR"/>
</dbReference>
<dbReference type="Gene3D" id="3.30.450.20">
    <property type="entry name" value="PAS domain"/>
    <property type="match status" value="5"/>
</dbReference>
<name>A0A2U2DI06_9HYPH</name>
<feature type="domain" description="Histidine kinase" evidence="8">
    <location>
        <begin position="705"/>
        <end position="928"/>
    </location>
</feature>
<feature type="region of interest" description="Disordered" evidence="7">
    <location>
        <begin position="1068"/>
        <end position="1088"/>
    </location>
</feature>
<dbReference type="EC" id="2.7.13.3" evidence="2"/>
<dbReference type="Gene3D" id="3.30.565.10">
    <property type="entry name" value="Histidine kinase-like ATPase, C-terminal domain"/>
    <property type="match status" value="1"/>
</dbReference>
<evidence type="ECO:0000256" key="3">
    <source>
        <dbReference type="ARBA" id="ARBA00022553"/>
    </source>
</evidence>
<sequence length="1215" mass="134765">MRWQPDASPILLAEPADGLYSRLIDFPRQRYSVTTTKDMHQQIVERLSAAQAAGGVGSFSIDITNDLVTATPEFSKLYGFSHVAVRPATDFEAVVLADDEAIVSHPGTRRDGNAATEVEYRVRRQDNGEIRWIARKGEFERDASGSPVRFIGIARDVTSRRVAEDNLRKTQEKLALALEATGVGTFDYDLVHDILEWDDRCRELFGLPVGAPVSYDTFLSGLHPDDRDEIDAAVKAAVSVEGDGDYDVAYRTVGVVDGVVRWVAAKGRTFFENGTALRFIGTVRDVTQARLEEMAHRETEERYRLASRATNDAIWDWDFSTNFVLWNEALSKAYGHAIEDVKPTGEWWIEHIHPDDRVRIDQSIHAAIDGSNADWSGEYRFRRVDGTYAPVLDRGHIIRNEKGTAIRMIGAMLDLTRVQEAEAALRESELRYRSLFASLDEGLCMIEFLDGPNGPLSDYVHLEYNDAYKRQSGVPDIIGKTVREAFPQEADKWVEFYRTVLETGVPRRLELAFDETKRILDVGAFRVEPPSRRQIAVICQDVTARRKAEQALQEMNETLERRVAERTADRDRMWRLSTDIMLVADFSARITAVNPAWKSVFGWADDELIGRSFMDLVHPDDRQSTLDEVGKLGQGVTTFLFENRYQARDGSYRTISWTAVPDDAFIHAVGRDVTEEREAALALKRTETALQQAQKMEAIGNLTGGVAHDFNNLLQVVAGNLQLLAKDVSGNDQAQRRIGNALAGVDRGSKLASQLLAFGRRQALDPRVLNIGRLVRGMDEMLRRTIGEGVEVETIVSGGLWNTLVDPMQIENAILNLAINARDAMDGFGKLTIEVGNGYIDDAYARLHQDVQPGQYVVLAVTDTGTGMSPDLIEKVFEPFFSTKPEGKGTGLGLSMVYGFVKQTGGHVKIYSEVGHGTTIKMYLPRSMGQEDLEVVTLDGPIEGGPETILVAEDDEGVRATVVEMLQELGYRVLKAPDASAALSILESGMPIDLLFTDVVMPGPLKSAELARKAKERLPHIAILFTSGYTENSIVHGGRLDPGVQLLSKPYTREALARKIRHVLNNEQQVVQSARGEPKPDRADNSNDSPFQVGASFLRVLLVEDNALIRMSDADMVGDLGYEVLEAGSAEEALPLLETGDVDILVTDLGLPGMSGEEFSREVRRRWPQIGIVFSTGQNIAPDLEDNARTALLRKPHGLDDVKTALDAVTRLQDE</sequence>
<evidence type="ECO:0000313" key="13">
    <source>
        <dbReference type="Proteomes" id="UP000245252"/>
    </source>
</evidence>
<evidence type="ECO:0000313" key="12">
    <source>
        <dbReference type="EMBL" id="PWE52940.1"/>
    </source>
</evidence>
<proteinExistence type="predicted"/>
<dbReference type="InterPro" id="IPR001610">
    <property type="entry name" value="PAC"/>
</dbReference>
<dbReference type="SUPFAM" id="SSF55785">
    <property type="entry name" value="PYP-like sensor domain (PAS domain)"/>
    <property type="match status" value="5"/>
</dbReference>
<dbReference type="PROSITE" id="PS50110">
    <property type="entry name" value="RESPONSE_REGULATORY"/>
    <property type="match status" value="2"/>
</dbReference>
<evidence type="ECO:0000256" key="1">
    <source>
        <dbReference type="ARBA" id="ARBA00000085"/>
    </source>
</evidence>
<dbReference type="Gene3D" id="3.40.50.2300">
    <property type="match status" value="2"/>
</dbReference>
<evidence type="ECO:0000256" key="6">
    <source>
        <dbReference type="PROSITE-ProRule" id="PRU00169"/>
    </source>
</evidence>
<feature type="compositionally biased region" description="Basic and acidic residues" evidence="7">
    <location>
        <begin position="1076"/>
        <end position="1085"/>
    </location>
</feature>
<dbReference type="InterPro" id="IPR013655">
    <property type="entry name" value="PAS_fold_3"/>
</dbReference>
<dbReference type="InterPro" id="IPR052162">
    <property type="entry name" value="Sensor_kinase/Photoreceptor"/>
</dbReference>
<dbReference type="CDD" id="cd18161">
    <property type="entry name" value="REC_hyHK_blue-like"/>
    <property type="match status" value="1"/>
</dbReference>
<dbReference type="OrthoDB" id="9796100at2"/>
<evidence type="ECO:0000256" key="7">
    <source>
        <dbReference type="SAM" id="MobiDB-lite"/>
    </source>
</evidence>
<dbReference type="InterPro" id="IPR003661">
    <property type="entry name" value="HisK_dim/P_dom"/>
</dbReference>
<evidence type="ECO:0000259" key="8">
    <source>
        <dbReference type="PROSITE" id="PS50109"/>
    </source>
</evidence>
<feature type="modified residue" description="4-aspartylphosphate" evidence="6">
    <location>
        <position position="998"/>
    </location>
</feature>
<dbReference type="InterPro" id="IPR000014">
    <property type="entry name" value="PAS"/>
</dbReference>
<feature type="domain" description="PAC" evidence="11">
    <location>
        <begin position="116"/>
        <end position="169"/>
    </location>
</feature>
<evidence type="ECO:0000256" key="5">
    <source>
        <dbReference type="ARBA" id="ARBA00022777"/>
    </source>
</evidence>
<dbReference type="CDD" id="cd00082">
    <property type="entry name" value="HisKA"/>
    <property type="match status" value="1"/>
</dbReference>
<evidence type="ECO:0000256" key="2">
    <source>
        <dbReference type="ARBA" id="ARBA00012438"/>
    </source>
</evidence>
<dbReference type="InterPro" id="IPR035965">
    <property type="entry name" value="PAS-like_dom_sf"/>
</dbReference>
<dbReference type="InterPro" id="IPR011006">
    <property type="entry name" value="CheY-like_superfamily"/>
</dbReference>
<dbReference type="SUPFAM" id="SSF55874">
    <property type="entry name" value="ATPase domain of HSP90 chaperone/DNA topoisomerase II/histidine kinase"/>
    <property type="match status" value="1"/>
</dbReference>
<dbReference type="PANTHER" id="PTHR43304:SF1">
    <property type="entry name" value="PAC DOMAIN-CONTAINING PROTEIN"/>
    <property type="match status" value="1"/>
</dbReference>
<dbReference type="SUPFAM" id="SSF52172">
    <property type="entry name" value="CheY-like"/>
    <property type="match status" value="2"/>
</dbReference>
<dbReference type="CDD" id="cd16919">
    <property type="entry name" value="HATPase_CckA-like"/>
    <property type="match status" value="1"/>
</dbReference>
<feature type="domain" description="PAC" evidence="11">
    <location>
        <begin position="375"/>
        <end position="427"/>
    </location>
</feature>
<dbReference type="Gene3D" id="2.10.70.100">
    <property type="match status" value="2"/>
</dbReference>
<dbReference type="InterPro" id="IPR005467">
    <property type="entry name" value="His_kinase_dom"/>
</dbReference>
<feature type="domain" description="PAS" evidence="10">
    <location>
        <begin position="299"/>
        <end position="371"/>
    </location>
</feature>
<gene>
    <name evidence="12" type="ORF">DEM27_28030</name>
</gene>
<keyword evidence="5 12" id="KW-0418">Kinase</keyword>
<dbReference type="Pfam" id="PF00072">
    <property type="entry name" value="Response_reg"/>
    <property type="match status" value="2"/>
</dbReference>
<feature type="domain" description="PAS" evidence="10">
    <location>
        <begin position="170"/>
        <end position="241"/>
    </location>
</feature>
<dbReference type="InterPro" id="IPR036097">
    <property type="entry name" value="HisK_dim/P_sf"/>
</dbReference>
<dbReference type="InterPro" id="IPR036890">
    <property type="entry name" value="HATPase_C_sf"/>
</dbReference>
<feature type="modified residue" description="4-aspartylphosphate" evidence="6">
    <location>
        <position position="1148"/>
    </location>
</feature>
<dbReference type="SMART" id="SM00388">
    <property type="entry name" value="HisKA"/>
    <property type="match status" value="1"/>
</dbReference>
<dbReference type="InterPro" id="IPR000700">
    <property type="entry name" value="PAS-assoc_C"/>
</dbReference>
<feature type="domain" description="Response regulatory" evidence="9">
    <location>
        <begin position="948"/>
        <end position="1064"/>
    </location>
</feature>
<comment type="catalytic activity">
    <reaction evidence="1">
        <text>ATP + protein L-histidine = ADP + protein N-phospho-L-histidine.</text>
        <dbReference type="EC" id="2.7.13.3"/>
    </reaction>
</comment>
<comment type="caution">
    <text evidence="12">The sequence shown here is derived from an EMBL/GenBank/DDBJ whole genome shotgun (WGS) entry which is preliminary data.</text>
</comment>
<keyword evidence="13" id="KW-1185">Reference proteome</keyword>
<feature type="domain" description="PAS" evidence="10">
    <location>
        <begin position="581"/>
        <end position="623"/>
    </location>
</feature>
<evidence type="ECO:0000259" key="11">
    <source>
        <dbReference type="PROSITE" id="PS50113"/>
    </source>
</evidence>